<dbReference type="OrthoDB" id="3364132at2759"/>
<reference evidence="3 4" key="1">
    <citation type="submission" date="2018-11" db="EMBL/GenBank/DDBJ databases">
        <title>Genome sequence of Saitozyma podzolica DSM 27192.</title>
        <authorList>
            <person name="Aliyu H."/>
            <person name="Gorte O."/>
            <person name="Ochsenreither K."/>
        </authorList>
    </citation>
    <scope>NUCLEOTIDE SEQUENCE [LARGE SCALE GENOMIC DNA]</scope>
    <source>
        <strain evidence="3 4">DSM 27192</strain>
    </source>
</reference>
<dbReference type="InterPro" id="IPR057678">
    <property type="entry name" value="DUF7918"/>
</dbReference>
<dbReference type="STRING" id="1890683.A0A427YUB8"/>
<feature type="region of interest" description="Disordered" evidence="1">
    <location>
        <begin position="206"/>
        <end position="260"/>
    </location>
</feature>
<feature type="compositionally biased region" description="Basic and acidic residues" evidence="1">
    <location>
        <begin position="210"/>
        <end position="221"/>
    </location>
</feature>
<accession>A0A427YUB8</accession>
<dbReference type="EMBL" id="RSCD01000002">
    <property type="protein sequence ID" value="RSH94687.1"/>
    <property type="molecule type" value="Genomic_DNA"/>
</dbReference>
<evidence type="ECO:0000256" key="1">
    <source>
        <dbReference type="SAM" id="MobiDB-lite"/>
    </source>
</evidence>
<dbReference type="Proteomes" id="UP000279259">
    <property type="component" value="Unassembled WGS sequence"/>
</dbReference>
<evidence type="ECO:0000313" key="3">
    <source>
        <dbReference type="EMBL" id="RSH94687.1"/>
    </source>
</evidence>
<proteinExistence type="predicted"/>
<dbReference type="Pfam" id="PF25534">
    <property type="entry name" value="DUF7918"/>
    <property type="match status" value="1"/>
</dbReference>
<gene>
    <name evidence="3" type="ORF">EHS25_004492</name>
</gene>
<sequence length="260" mass="28921">MRLEGKFAGWTIRIEDRKAKRLNEYRPAALSPLNTTSERPGMECFVECEGDEEFAVVIDRPTRQSGSAAYDNNCRIPTLPYDGWYKTRLRFAPLSMTESVIGETRGSTALDRLGTVEIVFWQGRCKGEMSGPHGAIENKLDFGPVDELSKKMIGHTVGAGESSLIEAPKTSFGFAKTNPLKADYRVVFHYRTRSLLMAEGVIERPVQPPRTDDKAGTDLARKPKNLGAYRPREKVQFEVEPGIGSTTQGSEEFPIDLTGD</sequence>
<evidence type="ECO:0000259" key="2">
    <source>
        <dbReference type="Pfam" id="PF25534"/>
    </source>
</evidence>
<name>A0A427YUB8_9TREE</name>
<keyword evidence="4" id="KW-1185">Reference proteome</keyword>
<dbReference type="AlphaFoldDB" id="A0A427YUB8"/>
<organism evidence="3 4">
    <name type="scientific">Saitozyma podzolica</name>
    <dbReference type="NCBI Taxonomy" id="1890683"/>
    <lineage>
        <taxon>Eukaryota</taxon>
        <taxon>Fungi</taxon>
        <taxon>Dikarya</taxon>
        <taxon>Basidiomycota</taxon>
        <taxon>Agaricomycotina</taxon>
        <taxon>Tremellomycetes</taxon>
        <taxon>Tremellales</taxon>
        <taxon>Trimorphomycetaceae</taxon>
        <taxon>Saitozyma</taxon>
    </lineage>
</organism>
<feature type="domain" description="DUF7918" evidence="2">
    <location>
        <begin position="83"/>
        <end position="204"/>
    </location>
</feature>
<evidence type="ECO:0000313" key="4">
    <source>
        <dbReference type="Proteomes" id="UP000279259"/>
    </source>
</evidence>
<comment type="caution">
    <text evidence="3">The sequence shown here is derived from an EMBL/GenBank/DDBJ whole genome shotgun (WGS) entry which is preliminary data.</text>
</comment>
<protein>
    <recommendedName>
        <fullName evidence="2">DUF7918 domain-containing protein</fullName>
    </recommendedName>
</protein>